<evidence type="ECO:0000256" key="5">
    <source>
        <dbReference type="ARBA" id="ARBA00022946"/>
    </source>
</evidence>
<evidence type="ECO:0000256" key="6">
    <source>
        <dbReference type="ARBA" id="ARBA00022989"/>
    </source>
</evidence>
<dbReference type="OrthoDB" id="17678at2759"/>
<evidence type="ECO:0000256" key="4">
    <source>
        <dbReference type="ARBA" id="ARBA00022792"/>
    </source>
</evidence>
<gene>
    <name evidence="11" type="ORF">HGUI_01970</name>
</gene>
<dbReference type="Proteomes" id="UP000183365">
    <property type="component" value="Unassembled WGS sequence"/>
</dbReference>
<organism evidence="11 12">
    <name type="scientific">Hanseniaspora guilliermondii</name>
    <dbReference type="NCBI Taxonomy" id="56406"/>
    <lineage>
        <taxon>Eukaryota</taxon>
        <taxon>Fungi</taxon>
        <taxon>Dikarya</taxon>
        <taxon>Ascomycota</taxon>
        <taxon>Saccharomycotina</taxon>
        <taxon>Saccharomycetes</taxon>
        <taxon>Saccharomycodales</taxon>
        <taxon>Saccharomycodaceae</taxon>
        <taxon>Hanseniaspora</taxon>
    </lineage>
</organism>
<dbReference type="VEuPathDB" id="FungiDB:HGUI_01970"/>
<dbReference type="PANTHER" id="PTHR31068:SF0">
    <property type="entry name" value="MITOCHONDRIAL DISTRIBUTION AND MORPHOLOGY PROTEIN 31"/>
    <property type="match status" value="1"/>
</dbReference>
<dbReference type="GO" id="GO:0000001">
    <property type="term" value="P:mitochondrion inheritance"/>
    <property type="evidence" value="ECO:0007669"/>
    <property type="project" value="EnsemblFungi"/>
</dbReference>
<comment type="similarity">
    <text evidence="2">Belongs to the MDM31/MDM32 family.</text>
</comment>
<dbReference type="GO" id="GO:1900208">
    <property type="term" value="P:regulation of cardiolipin metabolic process"/>
    <property type="evidence" value="ECO:0007669"/>
    <property type="project" value="EnsemblFungi"/>
</dbReference>
<dbReference type="GO" id="GO:0007005">
    <property type="term" value="P:mitochondrion organization"/>
    <property type="evidence" value="ECO:0007669"/>
    <property type="project" value="EnsemblFungi"/>
</dbReference>
<comment type="function">
    <text evidence="9">Involved in the organization of the mitochondrial membranes and the global structure of the mitochondria. Also required for mitochondrial distribution and mobility as well as for the maintenance of mitochondrial DNA nucleoids structures.</text>
</comment>
<dbReference type="Pfam" id="PF08118">
    <property type="entry name" value="MDM31_MDM32"/>
    <property type="match status" value="1"/>
</dbReference>
<reference evidence="12" key="1">
    <citation type="submission" date="2016-11" db="EMBL/GenBank/DDBJ databases">
        <authorList>
            <person name="Guldener U."/>
        </authorList>
    </citation>
    <scope>NUCLEOTIDE SEQUENCE [LARGE SCALE GENOMIC DNA]</scope>
</reference>
<feature type="transmembrane region" description="Helical" evidence="10">
    <location>
        <begin position="103"/>
        <end position="131"/>
    </location>
</feature>
<dbReference type="EMBL" id="FQNF01000030">
    <property type="protein sequence ID" value="SGZ39770.1"/>
    <property type="molecule type" value="Genomic_DNA"/>
</dbReference>
<evidence type="ECO:0000256" key="9">
    <source>
        <dbReference type="ARBA" id="ARBA00025191"/>
    </source>
</evidence>
<comment type="subcellular location">
    <subcellularLocation>
        <location evidence="1">Mitochondrion inner membrane</location>
        <topology evidence="1">Multi-pass membrane protein</topology>
    </subcellularLocation>
</comment>
<proteinExistence type="inferred from homology"/>
<evidence type="ECO:0000256" key="3">
    <source>
        <dbReference type="ARBA" id="ARBA00022692"/>
    </source>
</evidence>
<evidence type="ECO:0000256" key="2">
    <source>
        <dbReference type="ARBA" id="ARBA00005687"/>
    </source>
</evidence>
<keyword evidence="3 10" id="KW-0812">Transmembrane</keyword>
<keyword evidence="5" id="KW-0809">Transit peptide</keyword>
<dbReference type="AlphaFoldDB" id="A0A1L0B042"/>
<keyword evidence="8 10" id="KW-0472">Membrane</keyword>
<keyword evidence="7" id="KW-0496">Mitochondrion</keyword>
<evidence type="ECO:0000256" key="7">
    <source>
        <dbReference type="ARBA" id="ARBA00023128"/>
    </source>
</evidence>
<keyword evidence="12" id="KW-1185">Reference proteome</keyword>
<evidence type="ECO:0000256" key="1">
    <source>
        <dbReference type="ARBA" id="ARBA00004448"/>
    </source>
</evidence>
<dbReference type="GO" id="GO:0006873">
    <property type="term" value="P:intracellular monoatomic ion homeostasis"/>
    <property type="evidence" value="ECO:0007669"/>
    <property type="project" value="EnsemblFungi"/>
</dbReference>
<dbReference type="PANTHER" id="PTHR31068">
    <property type="entry name" value="MITOCHONDRIAL DISTRIBUTION AND MORPHOLOGY PROTEIN 31"/>
    <property type="match status" value="1"/>
</dbReference>
<keyword evidence="6 10" id="KW-1133">Transmembrane helix</keyword>
<accession>A0A1L0B042</accession>
<name>A0A1L0B042_9ASCO</name>
<dbReference type="GO" id="GO:0005743">
    <property type="term" value="C:mitochondrial inner membrane"/>
    <property type="evidence" value="ECO:0007669"/>
    <property type="project" value="UniProtKB-SubCell"/>
</dbReference>
<dbReference type="InterPro" id="IPR012571">
    <property type="entry name" value="Mdm31/Mdm32"/>
</dbReference>
<keyword evidence="4" id="KW-0999">Mitochondrion inner membrane</keyword>
<protein>
    <submittedName>
        <fullName evidence="11">Related to Mitochondrial distribution and morphology protein 31</fullName>
    </submittedName>
</protein>
<evidence type="ECO:0000313" key="11">
    <source>
        <dbReference type="EMBL" id="SGZ39770.1"/>
    </source>
</evidence>
<sequence length="567" mass="66496">MIGALRNNNFLRQNLKLYNLRANKPMGVCKSIILPYNIYHRSFGTTKETLYKKDKPDHTKQQSINNKEYYLSQTNNFLTKMKINLRWLLKKSMKPFNIDDMSAFVSVFLWTHLTMILLWTTGFFSLIILLLNTVMAQDYLATKFGEIITNNNSSNMLIVFENAILPDLKSGKIVFQNVFVSKRPRDKKENKVIKASHLEAARRAEYALQSQQKIYLPVIFDPKFKEGNYTQYDLTIKELEVSLSFKKWFQGRGLIEEMSISGIRGVVDRTNVQWKEGDDPRNYLNVKQPGDFEINNFKMNDVLFTLYPPDGLRPFKVSIYTCELEKLRQQWFFFDFLNANFISGKYDGSLFTVNKRYNSSGKRVTSWRVDNLNIDNLNGGVEGPFSWITSGKVDMIGDIKIKNKYKNKAGMNWLFSKDDNQEPFKPRHFWKRALYQWQQHLNEEYESQELELNYYLKLHNVHAEVPIINDNLNIWNSALIRPIVSYINNNNTYIQISCDVVKPVSDFDGSWTIYDSTLYDDLNEKVFEALQEFVIDEERRSLRLKKIGFWSLQLVLQVILMSLGNIA</sequence>
<evidence type="ECO:0000256" key="10">
    <source>
        <dbReference type="SAM" id="Phobius"/>
    </source>
</evidence>
<evidence type="ECO:0000313" key="12">
    <source>
        <dbReference type="Proteomes" id="UP000183365"/>
    </source>
</evidence>
<evidence type="ECO:0000256" key="8">
    <source>
        <dbReference type="ARBA" id="ARBA00023136"/>
    </source>
</evidence>